<protein>
    <submittedName>
        <fullName evidence="1">Uncharacterized protein</fullName>
    </submittedName>
</protein>
<name>A0A8X6Y8B1_9ARAC</name>
<evidence type="ECO:0000313" key="1">
    <source>
        <dbReference type="EMBL" id="GFY64829.1"/>
    </source>
</evidence>
<gene>
    <name evidence="1" type="ORF">TNIN_186171</name>
</gene>
<reference evidence="1" key="1">
    <citation type="submission" date="2020-08" db="EMBL/GenBank/DDBJ databases">
        <title>Multicomponent nature underlies the extraordinary mechanical properties of spider dragline silk.</title>
        <authorList>
            <person name="Kono N."/>
            <person name="Nakamura H."/>
            <person name="Mori M."/>
            <person name="Yoshida Y."/>
            <person name="Ohtoshi R."/>
            <person name="Malay A.D."/>
            <person name="Moran D.A.P."/>
            <person name="Tomita M."/>
            <person name="Numata K."/>
            <person name="Arakawa K."/>
        </authorList>
    </citation>
    <scope>NUCLEOTIDE SEQUENCE</scope>
</reference>
<proteinExistence type="predicted"/>
<dbReference type="AlphaFoldDB" id="A0A8X6Y8B1"/>
<evidence type="ECO:0000313" key="2">
    <source>
        <dbReference type="Proteomes" id="UP000886998"/>
    </source>
</evidence>
<accession>A0A8X6Y8B1</accession>
<dbReference type="Proteomes" id="UP000886998">
    <property type="component" value="Unassembled WGS sequence"/>
</dbReference>
<comment type="caution">
    <text evidence="1">The sequence shown here is derived from an EMBL/GenBank/DDBJ whole genome shotgun (WGS) entry which is preliminary data.</text>
</comment>
<sequence>MFFCSRNRYELKVKSYGCDSINMFKKDFFLLYHLFLKNHLMVPNNHPKSAGLASSIFTFRNTERRHLVVFFGSPWVRRGLSKPFQKEKRTDGLYK</sequence>
<keyword evidence="2" id="KW-1185">Reference proteome</keyword>
<organism evidence="1 2">
    <name type="scientific">Trichonephila inaurata madagascariensis</name>
    <dbReference type="NCBI Taxonomy" id="2747483"/>
    <lineage>
        <taxon>Eukaryota</taxon>
        <taxon>Metazoa</taxon>
        <taxon>Ecdysozoa</taxon>
        <taxon>Arthropoda</taxon>
        <taxon>Chelicerata</taxon>
        <taxon>Arachnida</taxon>
        <taxon>Araneae</taxon>
        <taxon>Araneomorphae</taxon>
        <taxon>Entelegynae</taxon>
        <taxon>Araneoidea</taxon>
        <taxon>Nephilidae</taxon>
        <taxon>Trichonephila</taxon>
        <taxon>Trichonephila inaurata</taxon>
    </lineage>
</organism>
<dbReference type="EMBL" id="BMAV01015419">
    <property type="protein sequence ID" value="GFY64829.1"/>
    <property type="molecule type" value="Genomic_DNA"/>
</dbReference>